<evidence type="ECO:0000313" key="2">
    <source>
        <dbReference type="Proteomes" id="UP000616769"/>
    </source>
</evidence>
<name>A0A131ZZ08_SARSC</name>
<feature type="non-terminal residue" evidence="1">
    <location>
        <position position="68"/>
    </location>
</feature>
<dbReference type="AlphaFoldDB" id="A0A131ZZ08"/>
<feature type="non-terminal residue" evidence="1">
    <location>
        <position position="1"/>
    </location>
</feature>
<protein>
    <submittedName>
        <fullName evidence="1">Uncharacterized protein</fullName>
    </submittedName>
</protein>
<dbReference type="Proteomes" id="UP000616769">
    <property type="component" value="Unassembled WGS sequence"/>
</dbReference>
<dbReference type="VEuPathDB" id="VectorBase:SSCA005574"/>
<organism evidence="1 2">
    <name type="scientific">Sarcoptes scabiei</name>
    <name type="common">Itch mite</name>
    <name type="synonym">Acarus scabiei</name>
    <dbReference type="NCBI Taxonomy" id="52283"/>
    <lineage>
        <taxon>Eukaryota</taxon>
        <taxon>Metazoa</taxon>
        <taxon>Ecdysozoa</taxon>
        <taxon>Arthropoda</taxon>
        <taxon>Chelicerata</taxon>
        <taxon>Arachnida</taxon>
        <taxon>Acari</taxon>
        <taxon>Acariformes</taxon>
        <taxon>Sarcoptiformes</taxon>
        <taxon>Astigmata</taxon>
        <taxon>Psoroptidia</taxon>
        <taxon>Sarcoptoidea</taxon>
        <taxon>Sarcoptidae</taxon>
        <taxon>Sarcoptinae</taxon>
        <taxon>Sarcoptes</taxon>
    </lineage>
</organism>
<reference evidence="1 2" key="1">
    <citation type="journal article" date="2015" name="Parasit. Vectors">
        <title>Draft genome of the scabies mite.</title>
        <authorList>
            <person name="Rider S.D.Jr."/>
            <person name="Morgan M.S."/>
            <person name="Arlian L.G."/>
        </authorList>
    </citation>
    <scope>NUCLEOTIDE SEQUENCE [LARGE SCALE GENOMIC DNA]</scope>
    <source>
        <strain evidence="1">Arlian Lab</strain>
    </source>
</reference>
<accession>A0A131ZZ08</accession>
<gene>
    <name evidence="1" type="ORF">QR98_0023520</name>
</gene>
<comment type="caution">
    <text evidence="1">The sequence shown here is derived from an EMBL/GenBank/DDBJ whole genome shotgun (WGS) entry which is preliminary data.</text>
</comment>
<dbReference type="EMBL" id="JXLN01006589">
    <property type="protein sequence ID" value="KPM03913.1"/>
    <property type="molecule type" value="Genomic_DNA"/>
</dbReference>
<proteinExistence type="predicted"/>
<sequence length="68" mass="7808">DDDGGGDADGERFRDQNKEDWEKHFMLLCTQANNQLMQFGEFFSKISAKKMITMVMVIVMTTGEEIID</sequence>
<evidence type="ECO:0000313" key="1">
    <source>
        <dbReference type="EMBL" id="KPM03913.1"/>
    </source>
</evidence>